<evidence type="ECO:0000313" key="2">
    <source>
        <dbReference type="EMBL" id="KAF3333335.1"/>
    </source>
</evidence>
<accession>A0A833QT96</accession>
<protein>
    <submittedName>
        <fullName evidence="2">Uncharacterized protein</fullName>
    </submittedName>
</protein>
<organism evidence="2 3">
    <name type="scientific">Carex littledalei</name>
    <dbReference type="NCBI Taxonomy" id="544730"/>
    <lineage>
        <taxon>Eukaryota</taxon>
        <taxon>Viridiplantae</taxon>
        <taxon>Streptophyta</taxon>
        <taxon>Embryophyta</taxon>
        <taxon>Tracheophyta</taxon>
        <taxon>Spermatophyta</taxon>
        <taxon>Magnoliopsida</taxon>
        <taxon>Liliopsida</taxon>
        <taxon>Poales</taxon>
        <taxon>Cyperaceae</taxon>
        <taxon>Cyperoideae</taxon>
        <taxon>Cariceae</taxon>
        <taxon>Carex</taxon>
        <taxon>Carex subgen. Euthyceras</taxon>
    </lineage>
</organism>
<name>A0A833QT96_9POAL</name>
<dbReference type="Proteomes" id="UP000623129">
    <property type="component" value="Unassembled WGS sequence"/>
</dbReference>
<gene>
    <name evidence="2" type="ORF">FCM35_KLT01026</name>
</gene>
<evidence type="ECO:0000256" key="1">
    <source>
        <dbReference type="SAM" id="Phobius"/>
    </source>
</evidence>
<keyword evidence="1" id="KW-1133">Transmembrane helix</keyword>
<keyword evidence="1" id="KW-0812">Transmembrane</keyword>
<feature type="transmembrane region" description="Helical" evidence="1">
    <location>
        <begin position="6"/>
        <end position="33"/>
    </location>
</feature>
<reference evidence="2" key="1">
    <citation type="submission" date="2020-01" db="EMBL/GenBank/DDBJ databases">
        <title>Genome sequence of Kobresia littledalei, the first chromosome-level genome in the family Cyperaceae.</title>
        <authorList>
            <person name="Qu G."/>
        </authorList>
    </citation>
    <scope>NUCLEOTIDE SEQUENCE</scope>
    <source>
        <strain evidence="2">C.B.Clarke</strain>
        <tissue evidence="2">Leaf</tissue>
    </source>
</reference>
<evidence type="ECO:0000313" key="3">
    <source>
        <dbReference type="Proteomes" id="UP000623129"/>
    </source>
</evidence>
<sequence>MKVVSLFFKLGGVFIPFSFSSAFIFQFFSLVVIEGMKGELDVLEDERIQPFLDWCYLMKKYMFSLVMFFFPQIEENGQEKSTAVQLHKVAGLVVHDKVFLCK</sequence>
<comment type="caution">
    <text evidence="2">The sequence shown here is derived from an EMBL/GenBank/DDBJ whole genome shotgun (WGS) entry which is preliminary data.</text>
</comment>
<keyword evidence="3" id="KW-1185">Reference proteome</keyword>
<dbReference type="AlphaFoldDB" id="A0A833QT96"/>
<dbReference type="EMBL" id="SWLB01000010">
    <property type="protein sequence ID" value="KAF3333335.1"/>
    <property type="molecule type" value="Genomic_DNA"/>
</dbReference>
<keyword evidence="1" id="KW-0472">Membrane</keyword>
<proteinExistence type="predicted"/>